<evidence type="ECO:0000313" key="2">
    <source>
        <dbReference type="Proteomes" id="UP000031599"/>
    </source>
</evidence>
<dbReference type="AlphaFoldDB" id="A0A0C1ZJE0"/>
<reference evidence="1 2" key="1">
    <citation type="submission" date="2014-12" db="EMBL/GenBank/DDBJ databases">
        <title>Genome assembly of Enhygromyxa salina DSM 15201.</title>
        <authorList>
            <person name="Sharma G."/>
            <person name="Subramanian S."/>
        </authorList>
    </citation>
    <scope>NUCLEOTIDE SEQUENCE [LARGE SCALE GENOMIC DNA]</scope>
    <source>
        <strain evidence="1 2">DSM 15201</strain>
    </source>
</reference>
<accession>A0A0C1ZJE0</accession>
<proteinExistence type="predicted"/>
<dbReference type="EMBL" id="JMCC02000022">
    <property type="protein sequence ID" value="KIG17609.1"/>
    <property type="molecule type" value="Genomic_DNA"/>
</dbReference>
<name>A0A0C1ZJE0_9BACT</name>
<organism evidence="1 2">
    <name type="scientific">Enhygromyxa salina</name>
    <dbReference type="NCBI Taxonomy" id="215803"/>
    <lineage>
        <taxon>Bacteria</taxon>
        <taxon>Pseudomonadati</taxon>
        <taxon>Myxococcota</taxon>
        <taxon>Polyangia</taxon>
        <taxon>Nannocystales</taxon>
        <taxon>Nannocystaceae</taxon>
        <taxon>Enhygromyxa</taxon>
    </lineage>
</organism>
<gene>
    <name evidence="1" type="ORF">DB30_03090</name>
</gene>
<evidence type="ECO:0000313" key="1">
    <source>
        <dbReference type="EMBL" id="KIG17609.1"/>
    </source>
</evidence>
<dbReference type="Proteomes" id="UP000031599">
    <property type="component" value="Unassembled WGS sequence"/>
</dbReference>
<protein>
    <submittedName>
        <fullName evidence="1">Uncharacterized protein</fullName>
    </submittedName>
</protein>
<sequence length="184" mass="19724">MANPISESTQRLLDDMDPEARAHAEREVAVNSVRAAGFKLSLAEEINLAKAIKVIAGVDGLSREELTGLKFLMIMSALPYDIQRHVVAFSTEGVTVEHASELFAAGSQKGCYLLSGATTVAAADGLSAEEEASARELGQRLKLADKLVNVLIAEARATGLAMRKGDPELVDELKRLRVALFGYL</sequence>
<dbReference type="RefSeq" id="WP_052548220.1">
    <property type="nucleotide sequence ID" value="NZ_JMCC02000022.1"/>
</dbReference>
<comment type="caution">
    <text evidence="1">The sequence shown here is derived from an EMBL/GenBank/DDBJ whole genome shotgun (WGS) entry which is preliminary data.</text>
</comment>